<keyword evidence="2" id="KW-1185">Reference proteome</keyword>
<reference evidence="1 2" key="1">
    <citation type="submission" date="2024-04" db="EMBL/GenBank/DDBJ databases">
        <title>Staphylococcus debuckii a clinical isolate.</title>
        <authorList>
            <person name="Magnan C."/>
            <person name="Plumet L."/>
            <person name="Morsli M."/>
            <person name="Molle V."/>
            <person name="Lavigne J.-P."/>
        </authorList>
    </citation>
    <scope>NUCLEOTIDE SEQUENCE [LARGE SCALE GENOMIC DNA]</scope>
    <source>
        <strain evidence="1 2">NSD001</strain>
    </source>
</reference>
<evidence type="ECO:0000313" key="2">
    <source>
        <dbReference type="Proteomes" id="UP001380601"/>
    </source>
</evidence>
<organism evidence="1 2">
    <name type="scientific">Staphylococcus debuckii</name>
    <dbReference type="NCBI Taxonomy" id="2044912"/>
    <lineage>
        <taxon>Bacteria</taxon>
        <taxon>Bacillati</taxon>
        <taxon>Bacillota</taxon>
        <taxon>Bacilli</taxon>
        <taxon>Bacillales</taxon>
        <taxon>Staphylococcaceae</taxon>
        <taxon>Staphylococcus</taxon>
    </lineage>
</organism>
<comment type="caution">
    <text evidence="1">The sequence shown here is derived from an EMBL/GenBank/DDBJ whole genome shotgun (WGS) entry which is preliminary data.</text>
</comment>
<sequence>MRRIKFFSRNDLSSNWYLNNIDDRIYSLINKSDLSINDYLEIYNCSLYYKEFENYVFKDETSEFLKKTKGIIGKYFSKVNNESFYEVFKEIEKSYTSDFLFLFENYNIYDKIEDYNIFNIIKEGLVSLRTICKFKDIVNKYNDVILKLLESNFNNVEIILDIKLRRSKGTLPQHLTTRKINSLIQQYIFSKNPNFNYLIMIAETTNYNGFSVSTKNRSKAKSKIDKIKNSYFSNDNQGTLKHKIIIKYGEVYELRKMVFEDDIFTLIFDYNYLVYNLDYPTILNNFIWIFEYMDINGNLTSTLNNRNKQTTIENLLSFSVPNSYPISYAFQFLESIQNLSMNLYYRLLKQNHIDIEMVIKWFFEEYLLEEFVAKGFKYNTSTASTYREKCLNLVANIENLLEQYRCYNLYGQVDLKLISNNSNGILIDTIKSSLSEKNIYPEATLKECCDFLFSNQSNIYLDILEEIDYEKTVYELLIERKEKGISFIREPYLLDLLIKTNILRKLDKEKYVIGNIKLVSLIKKLNDYNCLSLLRLNKNDKEAVEILRNQELLVFTNELFSELEIDMFNYYLNNKRYSNGPSLRNNYAHGKLNYLNEEEHYNNYIILLRVIIMIILKINEDFCLKEL</sequence>
<evidence type="ECO:0008006" key="3">
    <source>
        <dbReference type="Google" id="ProtNLM"/>
    </source>
</evidence>
<dbReference type="EMBL" id="JBBWSC010000001">
    <property type="protein sequence ID" value="MEL0537220.1"/>
    <property type="molecule type" value="Genomic_DNA"/>
</dbReference>
<evidence type="ECO:0000313" key="1">
    <source>
        <dbReference type="EMBL" id="MEL0537220.1"/>
    </source>
</evidence>
<accession>A0ABU9EUQ2</accession>
<dbReference type="RefSeq" id="WP_341610922.1">
    <property type="nucleotide sequence ID" value="NZ_JBBWSC010000001.1"/>
</dbReference>
<proteinExistence type="predicted"/>
<gene>
    <name evidence="1" type="ORF">AADA34_00595</name>
</gene>
<dbReference type="Proteomes" id="UP001380601">
    <property type="component" value="Unassembled WGS sequence"/>
</dbReference>
<protein>
    <recommendedName>
        <fullName evidence="3">DUF4209 domain-containing protein</fullName>
    </recommendedName>
</protein>
<name>A0ABU9EUQ2_9STAP</name>